<dbReference type="AlphaFoldDB" id="A0A820SVZ3"/>
<dbReference type="Pfam" id="PF00144">
    <property type="entry name" value="Beta-lactamase"/>
    <property type="match status" value="1"/>
</dbReference>
<dbReference type="InterPro" id="IPR050491">
    <property type="entry name" value="AmpC-like"/>
</dbReference>
<dbReference type="GO" id="GO:0031683">
    <property type="term" value="F:G-protein beta/gamma-subunit complex binding"/>
    <property type="evidence" value="ECO:0007669"/>
    <property type="project" value="InterPro"/>
</dbReference>
<reference evidence="8" key="1">
    <citation type="submission" date="2021-02" db="EMBL/GenBank/DDBJ databases">
        <authorList>
            <person name="Nowell W R."/>
        </authorList>
    </citation>
    <scope>NUCLEOTIDE SEQUENCE</scope>
</reference>
<dbReference type="SUPFAM" id="SSF52540">
    <property type="entry name" value="P-loop containing nucleoside triphosphate hydrolases"/>
    <property type="match status" value="1"/>
</dbReference>
<dbReference type="InterPro" id="IPR011025">
    <property type="entry name" value="GproteinA_insert"/>
</dbReference>
<evidence type="ECO:0000313" key="9">
    <source>
        <dbReference type="Proteomes" id="UP000663851"/>
    </source>
</evidence>
<dbReference type="InterPro" id="IPR001019">
    <property type="entry name" value="Gprotein_alpha_su"/>
</dbReference>
<dbReference type="GO" id="GO:0003924">
    <property type="term" value="F:GTPase activity"/>
    <property type="evidence" value="ECO:0007669"/>
    <property type="project" value="InterPro"/>
</dbReference>
<gene>
    <name evidence="8" type="ORF">HFQ381_LOCUS24633</name>
</gene>
<keyword evidence="4" id="KW-0807">Transducer</keyword>
<dbReference type="SUPFAM" id="SSF47895">
    <property type="entry name" value="Transducin (alpha subunit), insertion domain"/>
    <property type="match status" value="1"/>
</dbReference>
<evidence type="ECO:0000259" key="7">
    <source>
        <dbReference type="Pfam" id="PF00144"/>
    </source>
</evidence>
<name>A0A820SVZ3_9BILA</name>
<dbReference type="Gene3D" id="3.40.50.300">
    <property type="entry name" value="P-loop containing nucleotide triphosphate hydrolases"/>
    <property type="match status" value="1"/>
</dbReference>
<protein>
    <recommendedName>
        <fullName evidence="7">Beta-lactamase-related domain-containing protein</fullName>
    </recommendedName>
</protein>
<evidence type="ECO:0000313" key="8">
    <source>
        <dbReference type="EMBL" id="CAF4460772.1"/>
    </source>
</evidence>
<dbReference type="InterPro" id="IPR001466">
    <property type="entry name" value="Beta-lactam-related"/>
</dbReference>
<evidence type="ECO:0000256" key="3">
    <source>
        <dbReference type="ARBA" id="ARBA00023134"/>
    </source>
</evidence>
<sequence length="763" mass="88641">MGNTVRAKLFKIREKKKAKQHSRWIDRQIQSDLTKKKSEIKCLVSGIYGSGKTTLIHHMDLIYNPNLLNEEILECRKRIYMEVFRSLIAIIQEMKKDQCLKLKFLSYSYPDFLNFSVDIITKSAMDRINSDLNYTNSYENIDLLYFAVLDNLLWHANLSNNGCKLPSEISNALKRLWSDVDIKIWYKQHKDRLDSCHHFFLKRLMEILNDNYTPVEQDILHAGNTTKNNLNEVKCQLDTGITIWLIDVYTKLSYTSNANRWLNYFIDAPAIINIVDLSCYDQVDHENGYNPMQESIAYFHSLCRAQWLRESTIFLCLNKKDIFASKITHSSLRGCFPDYTGRDEYHEASQHILSQFLQMNTNEHMYNIYPLFTSAIDPESVRLLAILLLAIILLAIDAINGSKHHASQTIKSTKQDHAIEFMIDEVINTAMKTQKIPGVALGVFRRGEIIFSKVYGYSNLEHEVPVKLETMFQSGSVGKQFTSMAIMMLVEHEKLQLDDKIQKYFHDAPIEWANITIRNLLTHTSGMVSYSPDLNFQQAYTEDDVYNIIKSTTLIYQPGQQFSYSNFGYIMLGFLIQRVTNQSYANFIHEHIFRPLGMKTARIINETSIIPNRASGYVFIDDHIINQPWVSPIFNTMADGSFYFNIYDMVKWDEALYSDVLLKRQASFDEMWSPVKLNGNITYEYGFGWSLLEAINGMRIIEHGGSWQGFRTMIVRVPEDERTVFLFTNMNRPTVDVRKIAHDVLHIYNAQLAVKPTFDYQSQ</sequence>
<dbReference type="PANTHER" id="PTHR46825:SF9">
    <property type="entry name" value="BETA-LACTAMASE-RELATED DOMAIN-CONTAINING PROTEIN"/>
    <property type="match status" value="1"/>
</dbReference>
<organism evidence="8 9">
    <name type="scientific">Rotaria socialis</name>
    <dbReference type="NCBI Taxonomy" id="392032"/>
    <lineage>
        <taxon>Eukaryota</taxon>
        <taxon>Metazoa</taxon>
        <taxon>Spiralia</taxon>
        <taxon>Gnathifera</taxon>
        <taxon>Rotifera</taxon>
        <taxon>Eurotatoria</taxon>
        <taxon>Bdelloidea</taxon>
        <taxon>Philodinida</taxon>
        <taxon>Philodinidae</taxon>
        <taxon>Rotaria</taxon>
    </lineage>
</organism>
<evidence type="ECO:0000256" key="1">
    <source>
        <dbReference type="ARBA" id="ARBA00011356"/>
    </source>
</evidence>
<dbReference type="PANTHER" id="PTHR46825">
    <property type="entry name" value="D-ALANYL-D-ALANINE-CARBOXYPEPTIDASE/ENDOPEPTIDASE AMPH"/>
    <property type="match status" value="1"/>
</dbReference>
<keyword evidence="2 5" id="KW-0547">Nucleotide-binding</keyword>
<keyword evidence="3 5" id="KW-0342">GTP-binding</keyword>
<comment type="subunit">
    <text evidence="1">G proteins are composed of 3 units; alpha, beta and gamma. The alpha chain contains the guanine nucleotide binding site.</text>
</comment>
<dbReference type="Gene3D" id="1.10.400.10">
    <property type="entry name" value="GI Alpha 1, domain 2-like"/>
    <property type="match status" value="1"/>
</dbReference>
<dbReference type="GO" id="GO:0046872">
    <property type="term" value="F:metal ion binding"/>
    <property type="evidence" value="ECO:0007669"/>
    <property type="project" value="UniProtKB-KW"/>
</dbReference>
<evidence type="ECO:0000256" key="4">
    <source>
        <dbReference type="ARBA" id="ARBA00023224"/>
    </source>
</evidence>
<accession>A0A820SVZ3</accession>
<dbReference type="PROSITE" id="PS51882">
    <property type="entry name" value="G_ALPHA"/>
    <property type="match status" value="1"/>
</dbReference>
<keyword evidence="6" id="KW-0460">Magnesium</keyword>
<dbReference type="PRINTS" id="PR00318">
    <property type="entry name" value="GPROTEINA"/>
</dbReference>
<evidence type="ECO:0000256" key="2">
    <source>
        <dbReference type="ARBA" id="ARBA00022741"/>
    </source>
</evidence>
<dbReference type="FunFam" id="3.40.50.300:FF:000720">
    <property type="entry name" value="Guanine nucleotide-binding protein G(k) subunit alpha"/>
    <property type="match status" value="1"/>
</dbReference>
<dbReference type="SMART" id="SM00275">
    <property type="entry name" value="G_alpha"/>
    <property type="match status" value="1"/>
</dbReference>
<dbReference type="GO" id="GO:0007186">
    <property type="term" value="P:G protein-coupled receptor signaling pathway"/>
    <property type="evidence" value="ECO:0007669"/>
    <property type="project" value="InterPro"/>
</dbReference>
<dbReference type="InterPro" id="IPR027417">
    <property type="entry name" value="P-loop_NTPase"/>
</dbReference>
<feature type="domain" description="Beta-lactamase-related" evidence="7">
    <location>
        <begin position="423"/>
        <end position="744"/>
    </location>
</feature>
<feature type="binding site" evidence="5">
    <location>
        <begin position="220"/>
        <end position="226"/>
    </location>
    <ligand>
        <name>GTP</name>
        <dbReference type="ChEBI" id="CHEBI:37565"/>
    </ligand>
</feature>
<dbReference type="InterPro" id="IPR012338">
    <property type="entry name" value="Beta-lactam/transpept-like"/>
</dbReference>
<feature type="binding site" evidence="5">
    <location>
        <begin position="318"/>
        <end position="321"/>
    </location>
    <ligand>
        <name>GTP</name>
        <dbReference type="ChEBI" id="CHEBI:37565"/>
    </ligand>
</feature>
<evidence type="ECO:0000256" key="6">
    <source>
        <dbReference type="PIRSR" id="PIRSR601019-2"/>
    </source>
</evidence>
<comment type="caution">
    <text evidence="8">The sequence shown here is derived from an EMBL/GenBank/DDBJ whole genome shotgun (WGS) entry which is preliminary data.</text>
</comment>
<feature type="binding site" evidence="6">
    <location>
        <position position="226"/>
    </location>
    <ligand>
        <name>Mg(2+)</name>
        <dbReference type="ChEBI" id="CHEBI:18420"/>
    </ligand>
</feature>
<dbReference type="EMBL" id="CAJOBO010002625">
    <property type="protein sequence ID" value="CAF4460772.1"/>
    <property type="molecule type" value="Genomic_DNA"/>
</dbReference>
<dbReference type="Proteomes" id="UP000663851">
    <property type="component" value="Unassembled WGS sequence"/>
</dbReference>
<dbReference type="Pfam" id="PF00503">
    <property type="entry name" value="G-alpha"/>
    <property type="match status" value="1"/>
</dbReference>
<evidence type="ECO:0000256" key="5">
    <source>
        <dbReference type="PIRSR" id="PIRSR601019-1"/>
    </source>
</evidence>
<feature type="binding site" evidence="6">
    <location>
        <position position="53"/>
    </location>
    <ligand>
        <name>Mg(2+)</name>
        <dbReference type="ChEBI" id="CHEBI:18420"/>
    </ligand>
</feature>
<dbReference type="GO" id="GO:0005525">
    <property type="term" value="F:GTP binding"/>
    <property type="evidence" value="ECO:0007669"/>
    <property type="project" value="UniProtKB-KW"/>
</dbReference>
<dbReference type="SUPFAM" id="SSF56601">
    <property type="entry name" value="beta-lactamase/transpeptidase-like"/>
    <property type="match status" value="1"/>
</dbReference>
<feature type="binding site" evidence="5">
    <location>
        <position position="375"/>
    </location>
    <ligand>
        <name>GTP</name>
        <dbReference type="ChEBI" id="CHEBI:37565"/>
    </ligand>
</feature>
<dbReference type="Gene3D" id="3.40.710.10">
    <property type="entry name" value="DD-peptidase/beta-lactamase superfamily"/>
    <property type="match status" value="1"/>
</dbReference>
<proteinExistence type="predicted"/>
<keyword evidence="6" id="KW-0479">Metal-binding</keyword>